<dbReference type="GO" id="GO:0003677">
    <property type="term" value="F:DNA binding"/>
    <property type="evidence" value="ECO:0007669"/>
    <property type="project" value="UniProtKB-KW"/>
</dbReference>
<dbReference type="InterPro" id="IPR057727">
    <property type="entry name" value="WCX_dom"/>
</dbReference>
<dbReference type="AlphaFoldDB" id="A0A1G9MQ90"/>
<gene>
    <name evidence="4" type="ORF">SAMN04488090_1696</name>
</gene>
<dbReference type="PROSITE" id="PS52050">
    <property type="entry name" value="WYL"/>
    <property type="match status" value="1"/>
</dbReference>
<evidence type="ECO:0000256" key="2">
    <source>
        <dbReference type="ARBA" id="ARBA00023163"/>
    </source>
</evidence>
<proteinExistence type="predicted"/>
<dbReference type="PROSITE" id="PS51000">
    <property type="entry name" value="HTH_DEOR_2"/>
    <property type="match status" value="1"/>
</dbReference>
<dbReference type="GO" id="GO:0003700">
    <property type="term" value="F:DNA-binding transcription factor activity"/>
    <property type="evidence" value="ECO:0007669"/>
    <property type="project" value="InterPro"/>
</dbReference>
<dbReference type="InterPro" id="IPR013196">
    <property type="entry name" value="HTH_11"/>
</dbReference>
<organism evidence="4 5">
    <name type="scientific">Siphonobacter aquaeclarae</name>
    <dbReference type="NCBI Taxonomy" id="563176"/>
    <lineage>
        <taxon>Bacteria</taxon>
        <taxon>Pseudomonadati</taxon>
        <taxon>Bacteroidota</taxon>
        <taxon>Cytophagia</taxon>
        <taxon>Cytophagales</taxon>
        <taxon>Cytophagaceae</taxon>
        <taxon>Siphonobacter</taxon>
    </lineage>
</organism>
<protein>
    <submittedName>
        <fullName evidence="4">Predicted DNA-binding transcriptional regulator YafY, contains an HTH and WYL domains</fullName>
    </submittedName>
</protein>
<keyword evidence="2" id="KW-0804">Transcription</keyword>
<accession>A0A1G9MQ90</accession>
<dbReference type="STRING" id="563176.SAMN04488090_1696"/>
<dbReference type="RefSeq" id="WP_093200416.1">
    <property type="nucleotide sequence ID" value="NZ_FNGS01000003.1"/>
</dbReference>
<dbReference type="Pfam" id="PF25583">
    <property type="entry name" value="WCX"/>
    <property type="match status" value="1"/>
</dbReference>
<dbReference type="PANTHER" id="PTHR34580:SF3">
    <property type="entry name" value="PROTEIN PAFB"/>
    <property type="match status" value="1"/>
</dbReference>
<evidence type="ECO:0000256" key="1">
    <source>
        <dbReference type="ARBA" id="ARBA00023015"/>
    </source>
</evidence>
<keyword evidence="5" id="KW-1185">Reference proteome</keyword>
<dbReference type="OrthoDB" id="9815009at2"/>
<dbReference type="Gene3D" id="1.10.10.10">
    <property type="entry name" value="Winged helix-like DNA-binding domain superfamily/Winged helix DNA-binding domain"/>
    <property type="match status" value="1"/>
</dbReference>
<keyword evidence="4" id="KW-0238">DNA-binding</keyword>
<feature type="domain" description="HTH deoR-type" evidence="3">
    <location>
        <begin position="3"/>
        <end position="58"/>
    </location>
</feature>
<dbReference type="InterPro" id="IPR036388">
    <property type="entry name" value="WH-like_DNA-bd_sf"/>
</dbReference>
<dbReference type="Pfam" id="PF13280">
    <property type="entry name" value="WYL"/>
    <property type="match status" value="1"/>
</dbReference>
<dbReference type="Pfam" id="PF08279">
    <property type="entry name" value="HTH_11"/>
    <property type="match status" value="1"/>
</dbReference>
<dbReference type="SUPFAM" id="SSF46785">
    <property type="entry name" value="Winged helix' DNA-binding domain"/>
    <property type="match status" value="1"/>
</dbReference>
<dbReference type="EMBL" id="FNGS01000003">
    <property type="protein sequence ID" value="SDL76284.1"/>
    <property type="molecule type" value="Genomic_DNA"/>
</dbReference>
<evidence type="ECO:0000313" key="5">
    <source>
        <dbReference type="Proteomes" id="UP000198901"/>
    </source>
</evidence>
<dbReference type="InterPro" id="IPR026881">
    <property type="entry name" value="WYL_dom"/>
</dbReference>
<name>A0A1G9MQ90_9BACT</name>
<evidence type="ECO:0000313" key="4">
    <source>
        <dbReference type="EMBL" id="SDL76284.1"/>
    </source>
</evidence>
<reference evidence="4 5" key="1">
    <citation type="submission" date="2016-10" db="EMBL/GenBank/DDBJ databases">
        <authorList>
            <person name="de Groot N.N."/>
        </authorList>
    </citation>
    <scope>NUCLEOTIDE SEQUENCE [LARGE SCALE GENOMIC DNA]</scope>
    <source>
        <strain evidence="4 5">DSM 21668</strain>
    </source>
</reference>
<dbReference type="InterPro" id="IPR028349">
    <property type="entry name" value="PafC-like"/>
</dbReference>
<dbReference type="InterPro" id="IPR036390">
    <property type="entry name" value="WH_DNA-bd_sf"/>
</dbReference>
<dbReference type="PANTHER" id="PTHR34580">
    <property type="match status" value="1"/>
</dbReference>
<evidence type="ECO:0000259" key="3">
    <source>
        <dbReference type="PROSITE" id="PS51000"/>
    </source>
</evidence>
<dbReference type="InterPro" id="IPR001034">
    <property type="entry name" value="DeoR_HTH"/>
</dbReference>
<sequence length="314" mass="36842">MNRIDRVTAILIQLQSRKIVKAQDIADRFGISLRTVYRDVRTLEEAGVPIIGEAGVGYSIMDGYRLPPVMFTREEAATFLLAEKFLEKFADASTEAAYKSAMYKVRAVLRSSEKEMLENMEQFIEVHQYAAPFAAETDVLQSLVKHIPERRVVEIRYQTYQSADTTQREVEPMGVFYGSGSWHLIGWCRLRKDYRDFRVDRIVHLQVREERFTSSHPSLKEYLGKMHNYDAQRVVIRVHKSVSRYLEKQRYSYGFLMETEGEDDYEMTFLANSIDGFARWYITFADYAKIIEPTELKEKMIGLVEKYFNMRENF</sequence>
<dbReference type="InterPro" id="IPR051534">
    <property type="entry name" value="CBASS_pafABC_assoc_protein"/>
</dbReference>
<keyword evidence="1" id="KW-0805">Transcription regulation</keyword>
<dbReference type="Proteomes" id="UP000198901">
    <property type="component" value="Unassembled WGS sequence"/>
</dbReference>
<dbReference type="PIRSF" id="PIRSF016838">
    <property type="entry name" value="PafC"/>
    <property type="match status" value="1"/>
</dbReference>